<dbReference type="SUPFAM" id="SSF53850">
    <property type="entry name" value="Periplasmic binding protein-like II"/>
    <property type="match status" value="1"/>
</dbReference>
<dbReference type="GO" id="GO:0003700">
    <property type="term" value="F:DNA-binding transcription factor activity"/>
    <property type="evidence" value="ECO:0007669"/>
    <property type="project" value="InterPro"/>
</dbReference>
<keyword evidence="2" id="KW-0805">Transcription regulation</keyword>
<dbReference type="CDD" id="cd05466">
    <property type="entry name" value="PBP2_LTTR_substrate"/>
    <property type="match status" value="1"/>
</dbReference>
<gene>
    <name evidence="6" type="ORF">LCIT_09600</name>
</gene>
<protein>
    <submittedName>
        <fullName evidence="6">LysR family transcriptional regulator</fullName>
    </submittedName>
</protein>
<keyword evidence="4" id="KW-0804">Transcription</keyword>
<dbReference type="RefSeq" id="WP_004899742.1">
    <property type="nucleotide sequence ID" value="NZ_BJJW01000006.1"/>
</dbReference>
<organism evidence="6 7">
    <name type="scientific">Leuconostoc citreum</name>
    <dbReference type="NCBI Taxonomy" id="33964"/>
    <lineage>
        <taxon>Bacteria</taxon>
        <taxon>Bacillati</taxon>
        <taxon>Bacillota</taxon>
        <taxon>Bacilli</taxon>
        <taxon>Lactobacillales</taxon>
        <taxon>Lactobacillaceae</taxon>
        <taxon>Leuconostoc</taxon>
    </lineage>
</organism>
<evidence type="ECO:0000313" key="6">
    <source>
        <dbReference type="EMBL" id="GDZ83718.1"/>
    </source>
</evidence>
<evidence type="ECO:0000256" key="1">
    <source>
        <dbReference type="ARBA" id="ARBA00009437"/>
    </source>
</evidence>
<dbReference type="PROSITE" id="PS50931">
    <property type="entry name" value="HTH_LYSR"/>
    <property type="match status" value="1"/>
</dbReference>
<evidence type="ECO:0000256" key="4">
    <source>
        <dbReference type="ARBA" id="ARBA00023163"/>
    </source>
</evidence>
<evidence type="ECO:0000256" key="3">
    <source>
        <dbReference type="ARBA" id="ARBA00023125"/>
    </source>
</evidence>
<dbReference type="InterPro" id="IPR036388">
    <property type="entry name" value="WH-like_DNA-bd_sf"/>
</dbReference>
<dbReference type="InterPro" id="IPR005119">
    <property type="entry name" value="LysR_subst-bd"/>
</dbReference>
<dbReference type="Pfam" id="PF00126">
    <property type="entry name" value="HTH_1"/>
    <property type="match status" value="1"/>
</dbReference>
<comment type="caution">
    <text evidence="6">The sequence shown here is derived from an EMBL/GenBank/DDBJ whole genome shotgun (WGS) entry which is preliminary data.</text>
</comment>
<dbReference type="Proteomes" id="UP000323274">
    <property type="component" value="Unassembled WGS sequence"/>
</dbReference>
<dbReference type="InterPro" id="IPR050950">
    <property type="entry name" value="HTH-type_LysR_regulators"/>
</dbReference>
<accession>A0A5A5TZU3</accession>
<dbReference type="AlphaFoldDB" id="A0A5A5TZU3"/>
<dbReference type="GO" id="GO:0003677">
    <property type="term" value="F:DNA binding"/>
    <property type="evidence" value="ECO:0007669"/>
    <property type="project" value="UniProtKB-KW"/>
</dbReference>
<evidence type="ECO:0000313" key="7">
    <source>
        <dbReference type="Proteomes" id="UP000323274"/>
    </source>
</evidence>
<dbReference type="InterPro" id="IPR000847">
    <property type="entry name" value="LysR_HTH_N"/>
</dbReference>
<feature type="domain" description="HTH lysR-type" evidence="5">
    <location>
        <begin position="1"/>
        <end position="58"/>
    </location>
</feature>
<dbReference type="SUPFAM" id="SSF46785">
    <property type="entry name" value="Winged helix' DNA-binding domain"/>
    <property type="match status" value="1"/>
</dbReference>
<reference evidence="6 7" key="1">
    <citation type="submission" date="2019-04" db="EMBL/GenBank/DDBJ databases">
        <title>A pseudo-fructophilic Leuconostoc citreum strain F192-5 isolated from peel of satsuma mandarin: the first report for isolation and characterization of strain-dependent fructophilic-like characteristics.</title>
        <authorList>
            <person name="Maeno S."/>
            <person name="Tanizawa Y."/>
            <person name="Kajikawa A."/>
            <person name="Kanesaki Y."/>
            <person name="Kubota E."/>
            <person name="Arita M."/>
            <person name="Leon D."/>
            <person name="Endo A."/>
        </authorList>
    </citation>
    <scope>NUCLEOTIDE SEQUENCE [LARGE SCALE GENOMIC DNA]</scope>
    <source>
        <strain evidence="6 7">F192-5</strain>
    </source>
</reference>
<evidence type="ECO:0000256" key="2">
    <source>
        <dbReference type="ARBA" id="ARBA00023015"/>
    </source>
</evidence>
<dbReference type="PANTHER" id="PTHR30419">
    <property type="entry name" value="HTH-TYPE TRANSCRIPTIONAL REGULATOR YBHD"/>
    <property type="match status" value="1"/>
</dbReference>
<evidence type="ECO:0000259" key="5">
    <source>
        <dbReference type="PROSITE" id="PS50931"/>
    </source>
</evidence>
<keyword evidence="3" id="KW-0238">DNA-binding</keyword>
<sequence length="290" mass="32411">MNTFVYETIVSIVEEKSFQRASEHLNVTASAVSHAINQIEKKYGFPIFIRNRSDVVLTSNGQKLYPILRKILAEEKELEKAVQSIQGLESGIIKIGAFSSVCINWLPDILRNYSGHFPNIDISLTQGNFSEISQLVEYEELDIGFTLLPVTNNVKVTELLKDEIKCVTPSNFKPLNGQTITQADLQGLHFILQKADYDRDTKETLDYYDVQPNTINFSIDDQSIVSMVEAGLGFGILPDLALQKLSGDVSVFPFDEPFYRTISLVQSKNSLIPPAVDALVQAIKTYLNVA</sequence>
<proteinExistence type="inferred from homology"/>
<dbReference type="GO" id="GO:0005829">
    <property type="term" value="C:cytosol"/>
    <property type="evidence" value="ECO:0007669"/>
    <property type="project" value="TreeGrafter"/>
</dbReference>
<dbReference type="Pfam" id="PF03466">
    <property type="entry name" value="LysR_substrate"/>
    <property type="match status" value="1"/>
</dbReference>
<dbReference type="Gene3D" id="3.40.190.290">
    <property type="match status" value="1"/>
</dbReference>
<comment type="similarity">
    <text evidence="1">Belongs to the LysR transcriptional regulatory family.</text>
</comment>
<dbReference type="InterPro" id="IPR036390">
    <property type="entry name" value="WH_DNA-bd_sf"/>
</dbReference>
<dbReference type="Gene3D" id="1.10.10.10">
    <property type="entry name" value="Winged helix-like DNA-binding domain superfamily/Winged helix DNA-binding domain"/>
    <property type="match status" value="1"/>
</dbReference>
<dbReference type="PANTHER" id="PTHR30419:SF28">
    <property type="entry name" value="HTH-TYPE TRANSCRIPTIONAL REGULATOR BSDA"/>
    <property type="match status" value="1"/>
</dbReference>
<name>A0A5A5TZU3_LEUCI</name>
<dbReference type="EMBL" id="BJJW01000006">
    <property type="protein sequence ID" value="GDZ83718.1"/>
    <property type="molecule type" value="Genomic_DNA"/>
</dbReference>